<proteinExistence type="predicted"/>
<sequence>MTLDEKIVGILAEDLGPSAKSFLTKQCQTCLNKDPASITHNDLDELAKSVHTGIKQILGDDIAEKIKQKILHIRN</sequence>
<comment type="caution">
    <text evidence="1">The sequence shown here is derived from an EMBL/GenBank/DDBJ whole genome shotgun (WGS) entry which is preliminary data.</text>
</comment>
<dbReference type="RefSeq" id="WP_048089479.1">
    <property type="nucleotide sequence ID" value="NZ_JMIY01000002.1"/>
</dbReference>
<reference evidence="1 2" key="1">
    <citation type="journal article" date="2013" name="Nature">
        <title>Anaerobic oxidation of methane coupled to nitrate reduction in a novel archaeal lineage.</title>
        <authorList>
            <person name="Haroon M.F."/>
            <person name="Hu S."/>
            <person name="Shi Y."/>
            <person name="Imelfort M."/>
            <person name="Keller J."/>
            <person name="Hugenholtz P."/>
            <person name="Yuan Z."/>
            <person name="Tyson G.W."/>
        </authorList>
    </citation>
    <scope>NUCLEOTIDE SEQUENCE [LARGE SCALE GENOMIC DNA]</scope>
    <source>
        <strain evidence="1 2">ANME-2d</strain>
    </source>
</reference>
<evidence type="ECO:0000313" key="1">
    <source>
        <dbReference type="EMBL" id="KCZ72590.1"/>
    </source>
</evidence>
<name>A0A062VB96_9EURY</name>
<dbReference type="OrthoDB" id="146591at2157"/>
<dbReference type="EMBL" id="JMIY01000002">
    <property type="protein sequence ID" value="KCZ72590.1"/>
    <property type="molecule type" value="Genomic_DNA"/>
</dbReference>
<evidence type="ECO:0000313" key="2">
    <source>
        <dbReference type="Proteomes" id="UP000027153"/>
    </source>
</evidence>
<dbReference type="Proteomes" id="UP000027153">
    <property type="component" value="Unassembled WGS sequence"/>
</dbReference>
<organism evidence="1 2">
    <name type="scientific">Candidatus Methanoperedens nitratireducens</name>
    <dbReference type="NCBI Taxonomy" id="1392998"/>
    <lineage>
        <taxon>Archaea</taxon>
        <taxon>Methanobacteriati</taxon>
        <taxon>Methanobacteriota</taxon>
        <taxon>Stenosarchaea group</taxon>
        <taxon>Methanomicrobia</taxon>
        <taxon>Methanosarcinales</taxon>
        <taxon>ANME-2 cluster</taxon>
        <taxon>Candidatus Methanoperedentaceae</taxon>
        <taxon>Candidatus Methanoperedens</taxon>
    </lineage>
</organism>
<keyword evidence="2" id="KW-1185">Reference proteome</keyword>
<gene>
    <name evidence="1" type="ORF">ANME2D_01019</name>
</gene>
<dbReference type="AlphaFoldDB" id="A0A062VB96"/>
<accession>A0A062VB96</accession>
<protein>
    <submittedName>
        <fullName evidence="1">Uncharacterized protein</fullName>
    </submittedName>
</protein>